<dbReference type="PANTHER" id="PTHR44520:SF2">
    <property type="entry name" value="RESPONSE REGULATOR RCP1"/>
    <property type="match status" value="1"/>
</dbReference>
<feature type="domain" description="Response regulatory" evidence="2">
    <location>
        <begin position="7"/>
        <end position="131"/>
    </location>
</feature>
<protein>
    <recommendedName>
        <fullName evidence="2">Response regulatory domain-containing protein</fullName>
    </recommendedName>
</protein>
<dbReference type="InterPro" id="IPR011006">
    <property type="entry name" value="CheY-like_superfamily"/>
</dbReference>
<dbReference type="PANTHER" id="PTHR44520">
    <property type="entry name" value="RESPONSE REGULATOR RCP1-RELATED"/>
    <property type="match status" value="1"/>
</dbReference>
<evidence type="ECO:0000259" key="2">
    <source>
        <dbReference type="PROSITE" id="PS50110"/>
    </source>
</evidence>
<dbReference type="GO" id="GO:0000160">
    <property type="term" value="P:phosphorelay signal transduction system"/>
    <property type="evidence" value="ECO:0007669"/>
    <property type="project" value="InterPro"/>
</dbReference>
<dbReference type="Proteomes" id="UP000238392">
    <property type="component" value="Unassembled WGS sequence"/>
</dbReference>
<dbReference type="Gene3D" id="3.40.50.2300">
    <property type="match status" value="1"/>
</dbReference>
<dbReference type="OrthoDB" id="9793549at2"/>
<dbReference type="SUPFAM" id="SSF52172">
    <property type="entry name" value="CheY-like"/>
    <property type="match status" value="1"/>
</dbReference>
<dbReference type="SMART" id="SM00448">
    <property type="entry name" value="REC"/>
    <property type="match status" value="1"/>
</dbReference>
<organism evidence="3 4">
    <name type="scientific">Donghicola tyrosinivorans</name>
    <dbReference type="NCBI Taxonomy" id="1652492"/>
    <lineage>
        <taxon>Bacteria</taxon>
        <taxon>Pseudomonadati</taxon>
        <taxon>Pseudomonadota</taxon>
        <taxon>Alphaproteobacteria</taxon>
        <taxon>Rhodobacterales</taxon>
        <taxon>Roseobacteraceae</taxon>
        <taxon>Donghicola</taxon>
    </lineage>
</organism>
<reference evidence="3 4" key="1">
    <citation type="submission" date="2018-03" db="EMBL/GenBank/DDBJ databases">
        <title>Genomic Encyclopedia of Archaeal and Bacterial Type Strains, Phase II (KMG-II): from individual species to whole genera.</title>
        <authorList>
            <person name="Goeker M."/>
        </authorList>
    </citation>
    <scope>NUCLEOTIDE SEQUENCE [LARGE SCALE GENOMIC DNA]</scope>
    <source>
        <strain evidence="3 4">DSM 100212</strain>
    </source>
</reference>
<keyword evidence="4" id="KW-1185">Reference proteome</keyword>
<evidence type="ECO:0000313" key="4">
    <source>
        <dbReference type="Proteomes" id="UP000238392"/>
    </source>
</evidence>
<feature type="modified residue" description="4-aspartylphosphate" evidence="1">
    <location>
        <position position="64"/>
    </location>
</feature>
<evidence type="ECO:0000256" key="1">
    <source>
        <dbReference type="PROSITE-ProRule" id="PRU00169"/>
    </source>
</evidence>
<accession>A0A2T0WNI8</accession>
<dbReference type="CDD" id="cd17557">
    <property type="entry name" value="REC_Rcp-like"/>
    <property type="match status" value="1"/>
</dbReference>
<keyword evidence="1" id="KW-0597">Phosphoprotein</keyword>
<gene>
    <name evidence="3" type="ORF">CLV74_10870</name>
</gene>
<comment type="caution">
    <text evidence="3">The sequence shown here is derived from an EMBL/GenBank/DDBJ whole genome shotgun (WGS) entry which is preliminary data.</text>
</comment>
<name>A0A2T0WNI8_9RHOB</name>
<proteinExistence type="predicted"/>
<evidence type="ECO:0000313" key="3">
    <source>
        <dbReference type="EMBL" id="PRY88266.1"/>
    </source>
</evidence>
<sequence length="137" mass="15640">MEFETVEILIAEDEELDRFLLEHAFKAQMLNNPLKFFENGRELLDYLDTRLGEQMHERFIILTDINMPRMCGFELLANLNAHPALRHIPAFVLSSSHDESDVQKASDLGISGYISKENAGEDFLKGLQMIGRQARAS</sequence>
<dbReference type="PROSITE" id="PS50110">
    <property type="entry name" value="RESPONSE_REGULATORY"/>
    <property type="match status" value="1"/>
</dbReference>
<dbReference type="InterPro" id="IPR052893">
    <property type="entry name" value="TCS_response_regulator"/>
</dbReference>
<dbReference type="RefSeq" id="WP_106265293.1">
    <property type="nucleotide sequence ID" value="NZ_PVTQ01000008.1"/>
</dbReference>
<dbReference type="EMBL" id="PVTQ01000008">
    <property type="protein sequence ID" value="PRY88266.1"/>
    <property type="molecule type" value="Genomic_DNA"/>
</dbReference>
<dbReference type="InterPro" id="IPR001789">
    <property type="entry name" value="Sig_transdc_resp-reg_receiver"/>
</dbReference>
<dbReference type="Pfam" id="PF00072">
    <property type="entry name" value="Response_reg"/>
    <property type="match status" value="1"/>
</dbReference>
<dbReference type="AlphaFoldDB" id="A0A2T0WNI8"/>